<accession>A0A0A1DJD4</accession>
<feature type="region of interest" description="Disordered" evidence="1">
    <location>
        <begin position="125"/>
        <end position="146"/>
    </location>
</feature>
<dbReference type="KEGG" id="psim:KR76_07800"/>
<dbReference type="Proteomes" id="UP000030300">
    <property type="component" value="Chromosome"/>
</dbReference>
<feature type="compositionally biased region" description="Polar residues" evidence="1">
    <location>
        <begin position="135"/>
        <end position="146"/>
    </location>
</feature>
<dbReference type="GeneID" id="96608832"/>
<reference evidence="2 3" key="1">
    <citation type="journal article" date="2015" name="Genome Announc.">
        <title>Complete Genome Sequence of Steroid-Transforming Nocardioides simplex VKM Ac-2033D.</title>
        <authorList>
            <person name="Shtratnikova V.Y."/>
            <person name="Schelkunov M.I."/>
            <person name="Pekov Y.A."/>
            <person name="Fokina V.V."/>
            <person name="Logacheva M.D."/>
            <person name="Sokolov S.L."/>
            <person name="Bragin E.Y."/>
            <person name="Ashapkin V.V."/>
            <person name="Donova M.V."/>
        </authorList>
    </citation>
    <scope>NUCLEOTIDE SEQUENCE [LARGE SCALE GENOMIC DNA]</scope>
    <source>
        <strain evidence="2 3">VKM Ac-2033D</strain>
    </source>
</reference>
<proteinExistence type="predicted"/>
<name>A0A0A1DJD4_NOCSI</name>
<evidence type="ECO:0000256" key="1">
    <source>
        <dbReference type="SAM" id="MobiDB-lite"/>
    </source>
</evidence>
<dbReference type="AlphaFoldDB" id="A0A0A1DJD4"/>
<dbReference type="RefSeq" id="WP_038677562.1">
    <property type="nucleotide sequence ID" value="NZ_BJMC01000017.1"/>
</dbReference>
<sequence length="146" mass="16326">MTTTPKLPQAGETIHFLWTGLTYHSKVNGLHTSFVSKRGDELAVTPDLIEANTDRGGMLAPWLGLLHDPEAQQRRWDRVVVAPGPFPSGLLTTRPGELEHDEDRRAAVREANKIMDKADRKAALRKVEEAYGPSRPTSRTNARYSR</sequence>
<organism evidence="2 3">
    <name type="scientific">Nocardioides simplex</name>
    <name type="common">Arthrobacter simplex</name>
    <dbReference type="NCBI Taxonomy" id="2045"/>
    <lineage>
        <taxon>Bacteria</taxon>
        <taxon>Bacillati</taxon>
        <taxon>Actinomycetota</taxon>
        <taxon>Actinomycetes</taxon>
        <taxon>Propionibacteriales</taxon>
        <taxon>Nocardioidaceae</taxon>
        <taxon>Pimelobacter</taxon>
    </lineage>
</organism>
<keyword evidence="3" id="KW-1185">Reference proteome</keyword>
<dbReference type="eggNOG" id="ENOG502ZDYB">
    <property type="taxonomic scope" value="Bacteria"/>
</dbReference>
<evidence type="ECO:0000313" key="2">
    <source>
        <dbReference type="EMBL" id="AIY16693.3"/>
    </source>
</evidence>
<dbReference type="OrthoDB" id="5079938at2"/>
<evidence type="ECO:0000313" key="3">
    <source>
        <dbReference type="Proteomes" id="UP000030300"/>
    </source>
</evidence>
<dbReference type="EMBL" id="CP009896">
    <property type="protein sequence ID" value="AIY16693.3"/>
    <property type="molecule type" value="Genomic_DNA"/>
</dbReference>
<gene>
    <name evidence="2" type="ORF">KR76_07800</name>
</gene>
<protein>
    <submittedName>
        <fullName evidence="2">Uncharacterized protein</fullName>
    </submittedName>
</protein>